<reference evidence="1 2" key="1">
    <citation type="submission" date="2018-11" db="EMBL/GenBank/DDBJ databases">
        <title>Chitinophaga lutea sp.nov., isolate from arsenic contaminated soil.</title>
        <authorList>
            <person name="Zong Y."/>
        </authorList>
    </citation>
    <scope>NUCLEOTIDE SEQUENCE [LARGE SCALE GENOMIC DNA]</scope>
    <source>
        <strain evidence="1 2">ZY74</strain>
    </source>
</reference>
<sequence>MKNIIPCLLIAGLLSACSKKKDAGPDNAPDEKMVSRLMYDADTLQVIYHADGSVKQFKQYGQNQGFTPDSTQVLYENGNIARFRIWAMGELRDDRSFQYNGERQLVKINYYNMVSPTELAVTDKDSIVYKQGKAAELHVINGTIRNEVYKLAWEKDNVSEVGHFLVIGGEEVLYRSTKLTYNDKAALHRSFPTYLLFLLSNTSRDFTALSANTPLKEETSEHPGPTPVEQVTYEYVYNDKGELEKIKTKTETLPGGQTDIVNTGIAYIPVQ</sequence>
<keyword evidence="2" id="KW-1185">Reference proteome</keyword>
<organism evidence="1 2">
    <name type="scientific">Chitinophaga lutea</name>
    <dbReference type="NCBI Taxonomy" id="2488634"/>
    <lineage>
        <taxon>Bacteria</taxon>
        <taxon>Pseudomonadati</taxon>
        <taxon>Bacteroidota</taxon>
        <taxon>Chitinophagia</taxon>
        <taxon>Chitinophagales</taxon>
        <taxon>Chitinophagaceae</taxon>
        <taxon>Chitinophaga</taxon>
    </lineage>
</organism>
<gene>
    <name evidence="1" type="ORF">EGT74_01700</name>
</gene>
<protein>
    <recommendedName>
        <fullName evidence="3">DUF4595 domain-containing protein</fullName>
    </recommendedName>
</protein>
<accession>A0A3N4PWM4</accession>
<dbReference type="OrthoDB" id="662748at2"/>
<name>A0A3N4PWM4_9BACT</name>
<dbReference type="RefSeq" id="WP_123844803.1">
    <property type="nucleotide sequence ID" value="NZ_RPDH01000001.1"/>
</dbReference>
<dbReference type="EMBL" id="RPDH01000001">
    <property type="protein sequence ID" value="RPE12298.1"/>
    <property type="molecule type" value="Genomic_DNA"/>
</dbReference>
<proteinExistence type="predicted"/>
<comment type="caution">
    <text evidence="1">The sequence shown here is derived from an EMBL/GenBank/DDBJ whole genome shotgun (WGS) entry which is preliminary data.</text>
</comment>
<evidence type="ECO:0000313" key="2">
    <source>
        <dbReference type="Proteomes" id="UP000278351"/>
    </source>
</evidence>
<evidence type="ECO:0008006" key="3">
    <source>
        <dbReference type="Google" id="ProtNLM"/>
    </source>
</evidence>
<dbReference type="PROSITE" id="PS51257">
    <property type="entry name" value="PROKAR_LIPOPROTEIN"/>
    <property type="match status" value="1"/>
</dbReference>
<dbReference type="AlphaFoldDB" id="A0A3N4PWM4"/>
<dbReference type="Proteomes" id="UP000278351">
    <property type="component" value="Unassembled WGS sequence"/>
</dbReference>
<evidence type="ECO:0000313" key="1">
    <source>
        <dbReference type="EMBL" id="RPE12298.1"/>
    </source>
</evidence>